<organism evidence="3 4">
    <name type="scientific">Actinomyces lilanjuaniae</name>
    <dbReference type="NCBI Taxonomy" id="2321394"/>
    <lineage>
        <taxon>Bacteria</taxon>
        <taxon>Bacillati</taxon>
        <taxon>Actinomycetota</taxon>
        <taxon>Actinomycetes</taxon>
        <taxon>Actinomycetales</taxon>
        <taxon>Actinomycetaceae</taxon>
        <taxon>Actinomyces</taxon>
    </lineage>
</organism>
<dbReference type="InterPro" id="IPR019662">
    <property type="entry name" value="DUF2516"/>
</dbReference>
<evidence type="ECO:0000256" key="2">
    <source>
        <dbReference type="SAM" id="Phobius"/>
    </source>
</evidence>
<evidence type="ECO:0000313" key="3">
    <source>
        <dbReference type="EMBL" id="AYD90744.1"/>
    </source>
</evidence>
<proteinExistence type="predicted"/>
<reference evidence="3 4" key="1">
    <citation type="submission" date="2018-09" db="EMBL/GenBank/DDBJ databases">
        <authorList>
            <person name="Li J."/>
        </authorList>
    </citation>
    <scope>NUCLEOTIDE SEQUENCE [LARGE SCALE GENOMIC DNA]</scope>
    <source>
        <strain evidence="3 4">2129</strain>
    </source>
</reference>
<keyword evidence="2" id="KW-1133">Transmembrane helix</keyword>
<evidence type="ECO:0000313" key="4">
    <source>
        <dbReference type="Proteomes" id="UP000273001"/>
    </source>
</evidence>
<name>A0ABM6Z6C3_9ACTO</name>
<sequence length="130" mass="14113">MTAIYLDQAVLWAWRLSQLVAVLLGVWALIDALMRDSSHFVAAGKRTKGFWVGLTAAGTVLAYFTAPTSLLGLLGVVASAVYLADVRPALRLYTPVRVRSSIRIPGRAQQKRPGGQRGGGRGPRDWRPGR</sequence>
<keyword evidence="4" id="KW-1185">Reference proteome</keyword>
<dbReference type="Pfam" id="PF10724">
    <property type="entry name" value="DUF2516"/>
    <property type="match status" value="1"/>
</dbReference>
<dbReference type="Proteomes" id="UP000273001">
    <property type="component" value="Chromosome"/>
</dbReference>
<accession>A0ABM6Z6C3</accession>
<feature type="transmembrane region" description="Helical" evidence="2">
    <location>
        <begin position="12"/>
        <end position="30"/>
    </location>
</feature>
<feature type="transmembrane region" description="Helical" evidence="2">
    <location>
        <begin position="50"/>
        <end position="83"/>
    </location>
</feature>
<protein>
    <submittedName>
        <fullName evidence="3">DUF2516 family protein</fullName>
    </submittedName>
</protein>
<keyword evidence="2" id="KW-0812">Transmembrane</keyword>
<keyword evidence="2" id="KW-0472">Membrane</keyword>
<gene>
    <name evidence="3" type="ORF">D5R93_02420</name>
</gene>
<feature type="region of interest" description="Disordered" evidence="1">
    <location>
        <begin position="103"/>
        <end position="130"/>
    </location>
</feature>
<evidence type="ECO:0000256" key="1">
    <source>
        <dbReference type="SAM" id="MobiDB-lite"/>
    </source>
</evidence>
<dbReference type="EMBL" id="CP032514">
    <property type="protein sequence ID" value="AYD90744.1"/>
    <property type="molecule type" value="Genomic_DNA"/>
</dbReference>